<protein>
    <submittedName>
        <fullName evidence="1">RCG46504</fullName>
    </submittedName>
</protein>
<organism evidence="1 2">
    <name type="scientific">Rattus norvegicus</name>
    <name type="common">Rat</name>
    <dbReference type="NCBI Taxonomy" id="10116"/>
    <lineage>
        <taxon>Eukaryota</taxon>
        <taxon>Metazoa</taxon>
        <taxon>Chordata</taxon>
        <taxon>Craniata</taxon>
        <taxon>Vertebrata</taxon>
        <taxon>Euteleostomi</taxon>
        <taxon>Mammalia</taxon>
        <taxon>Eutheria</taxon>
        <taxon>Euarchontoglires</taxon>
        <taxon>Glires</taxon>
        <taxon>Rodentia</taxon>
        <taxon>Myomorpha</taxon>
        <taxon>Muroidea</taxon>
        <taxon>Muridae</taxon>
        <taxon>Murinae</taxon>
        <taxon>Rattus</taxon>
    </lineage>
</organism>
<gene>
    <name evidence="1" type="ORF">rCG_46504</name>
</gene>
<evidence type="ECO:0000313" key="2">
    <source>
        <dbReference type="Proteomes" id="UP000234681"/>
    </source>
</evidence>
<dbReference type="EMBL" id="CH473958">
    <property type="protein sequence ID" value="EDM09409.1"/>
    <property type="molecule type" value="Genomic_DNA"/>
</dbReference>
<dbReference type="AlphaFoldDB" id="A6ID89"/>
<name>A6ID89_RAT</name>
<sequence>MELSHERAPKGTMSELFVPDTDREASSGVCLAEGLSPSAWLTVAFGYVGKIQTQ</sequence>
<reference evidence="1 2" key="1">
    <citation type="submission" date="2005-09" db="EMBL/GenBank/DDBJ databases">
        <authorList>
            <person name="Mural R.J."/>
            <person name="Li P.W."/>
            <person name="Adams M.D."/>
            <person name="Amanatides P.G."/>
            <person name="Baden-Tillson H."/>
            <person name="Barnstead M."/>
            <person name="Chin S.H."/>
            <person name="Dew I."/>
            <person name="Evans C.A."/>
            <person name="Ferriera S."/>
            <person name="Flanigan M."/>
            <person name="Fosler C."/>
            <person name="Glodek A."/>
            <person name="Gu Z."/>
            <person name="Holt R.A."/>
            <person name="Jennings D."/>
            <person name="Kraft C.L."/>
            <person name="Lu F."/>
            <person name="Nguyen T."/>
            <person name="Nusskern D.R."/>
            <person name="Pfannkoch C.M."/>
            <person name="Sitter C."/>
            <person name="Sutton G.G."/>
            <person name="Venter J.C."/>
            <person name="Wang Z."/>
            <person name="Woodage T."/>
            <person name="Zheng X.H."/>
            <person name="Zhong F."/>
        </authorList>
    </citation>
    <scope>NUCLEOTIDE SEQUENCE [LARGE SCALE GENOMIC DNA]</scope>
    <source>
        <strain>BN</strain>
        <strain evidence="2">Sprague-Dawley</strain>
    </source>
</reference>
<evidence type="ECO:0000313" key="1">
    <source>
        <dbReference type="EMBL" id="EDM09409.1"/>
    </source>
</evidence>
<dbReference type="Proteomes" id="UP000234681">
    <property type="component" value="Chromosome 13"/>
</dbReference>
<proteinExistence type="predicted"/>
<accession>A6ID89</accession>